<dbReference type="Proteomes" id="UP000736787">
    <property type="component" value="Unassembled WGS sequence"/>
</dbReference>
<evidence type="ECO:0000313" key="1">
    <source>
        <dbReference type="EMBL" id="KAG2900119.1"/>
    </source>
</evidence>
<reference evidence="1" key="1">
    <citation type="submission" date="2018-10" db="EMBL/GenBank/DDBJ databases">
        <title>Effector identification in a new, highly contiguous assembly of the strawberry crown rot pathogen Phytophthora cactorum.</title>
        <authorList>
            <person name="Armitage A.D."/>
            <person name="Nellist C.F."/>
            <person name="Bates H."/>
            <person name="Vickerstaff R.J."/>
            <person name="Harrison R.J."/>
        </authorList>
    </citation>
    <scope>NUCLEOTIDE SEQUENCE</scope>
    <source>
        <strain evidence="1">4040</strain>
    </source>
</reference>
<dbReference type="PANTHER" id="PTHR33129:SF1">
    <property type="entry name" value="ATP-BINDING PROTEIN"/>
    <property type="match status" value="1"/>
</dbReference>
<comment type="caution">
    <text evidence="1">The sequence shown here is derived from an EMBL/GenBank/DDBJ whole genome shotgun (WGS) entry which is preliminary data.</text>
</comment>
<protein>
    <submittedName>
        <fullName evidence="1">Uncharacterized protein</fullName>
    </submittedName>
</protein>
<gene>
    <name evidence="1" type="ORF">PC117_g22054</name>
</gene>
<dbReference type="AlphaFoldDB" id="A0A8T1BCZ1"/>
<proteinExistence type="predicted"/>
<name>A0A8T1BCZ1_9STRA</name>
<dbReference type="InterPro" id="IPR052980">
    <property type="entry name" value="Crinkler_effector"/>
</dbReference>
<dbReference type="PANTHER" id="PTHR33129">
    <property type="entry name" value="PROTEIN KINASE DOMAIN-CONTAINING PROTEIN-RELATED"/>
    <property type="match status" value="1"/>
</dbReference>
<dbReference type="EMBL" id="RCMK01001173">
    <property type="protein sequence ID" value="KAG2900119.1"/>
    <property type="molecule type" value="Genomic_DNA"/>
</dbReference>
<sequence length="450" mass="51677">MGKRTRSDEWFIDQIRTKKNRVNVDDDEPDRITTYFEMAGFPPLAHPKTRFTKIVERDAYVVIFPELMNNAKLFLDKDTGGDCSMVVTGNPGIGKSRFYMYCIFHLIFRTKVEVKELPSFELVLNFDESYLKFNAESQEFIELDDADVSLLQKENRVIRLIEGTSSKLVGWQGISILFASPGVEGIQNFSNVDTFRYIMPIWTLEELREYNSLLQDDLKLSDDVFISRFNKFVASFRALRVISFARSKSAVREKNYSHRVLQMVPREKDLRVNFYLDFLSNHIAETIIDQADQERIQKVSEFAVVHDGDDSGSASVLRGKIYELLCHKWFSLPKQHKLVLRPLGDGQASVDVSIPRELKTVRFSRLADIKAVESEVYYRPTSKTFGALDAFVFVGNACYGLQMTLNRDHGIKGAPLSAFIKWLEGVVIATDRLYFTFVVPSHLGSEFKKQ</sequence>
<evidence type="ECO:0000313" key="2">
    <source>
        <dbReference type="Proteomes" id="UP000736787"/>
    </source>
</evidence>
<organism evidence="1 2">
    <name type="scientific">Phytophthora cactorum</name>
    <dbReference type="NCBI Taxonomy" id="29920"/>
    <lineage>
        <taxon>Eukaryota</taxon>
        <taxon>Sar</taxon>
        <taxon>Stramenopiles</taxon>
        <taxon>Oomycota</taxon>
        <taxon>Peronosporomycetes</taxon>
        <taxon>Peronosporales</taxon>
        <taxon>Peronosporaceae</taxon>
        <taxon>Phytophthora</taxon>
    </lineage>
</organism>
<dbReference type="VEuPathDB" id="FungiDB:PC110_g2614"/>
<accession>A0A8T1BCZ1</accession>